<dbReference type="Proteomes" id="UP000467322">
    <property type="component" value="Unassembled WGS sequence"/>
</dbReference>
<organism evidence="1 2">
    <name type="scientific">Maritimibacter harenae</name>
    <dbReference type="NCBI Taxonomy" id="2606218"/>
    <lineage>
        <taxon>Bacteria</taxon>
        <taxon>Pseudomonadati</taxon>
        <taxon>Pseudomonadota</taxon>
        <taxon>Alphaproteobacteria</taxon>
        <taxon>Rhodobacterales</taxon>
        <taxon>Roseobacteraceae</taxon>
        <taxon>Maritimibacter</taxon>
    </lineage>
</organism>
<gene>
    <name evidence="1" type="ORF">GQE99_14570</name>
</gene>
<protein>
    <submittedName>
        <fullName evidence="1">Uncharacterized protein</fullName>
    </submittedName>
</protein>
<sequence>MAMTYRAEGDDVIVRIPGDEVQSLRVALQPCPCKGTKSVATAAIREGFVRGLGQALFAKPSAREAR</sequence>
<dbReference type="AlphaFoldDB" id="A0A845MAG4"/>
<keyword evidence="2" id="KW-1185">Reference proteome</keyword>
<evidence type="ECO:0000313" key="1">
    <source>
        <dbReference type="EMBL" id="MZR14244.1"/>
    </source>
</evidence>
<accession>A0A845MAG4</accession>
<evidence type="ECO:0000313" key="2">
    <source>
        <dbReference type="Proteomes" id="UP000467322"/>
    </source>
</evidence>
<dbReference type="RefSeq" id="WP_161352354.1">
    <property type="nucleotide sequence ID" value="NZ_WTUX01000017.1"/>
</dbReference>
<comment type="caution">
    <text evidence="1">The sequence shown here is derived from an EMBL/GenBank/DDBJ whole genome shotgun (WGS) entry which is preliminary data.</text>
</comment>
<name>A0A845MAG4_9RHOB</name>
<dbReference type="EMBL" id="WTUX01000017">
    <property type="protein sequence ID" value="MZR14244.1"/>
    <property type="molecule type" value="Genomic_DNA"/>
</dbReference>
<reference evidence="1 2" key="1">
    <citation type="submission" date="2019-12" db="EMBL/GenBank/DDBJ databases">
        <title>Maritimibacter sp. nov. sp. isolated from sea sand.</title>
        <authorList>
            <person name="Kim J."/>
            <person name="Jeong S.E."/>
            <person name="Jung H.S."/>
            <person name="Jeon C.O."/>
        </authorList>
    </citation>
    <scope>NUCLEOTIDE SEQUENCE [LARGE SCALE GENOMIC DNA]</scope>
    <source>
        <strain evidence="1 2">DP07</strain>
    </source>
</reference>
<proteinExistence type="predicted"/>